<feature type="compositionally biased region" description="Acidic residues" evidence="1">
    <location>
        <begin position="259"/>
        <end position="269"/>
    </location>
</feature>
<feature type="region of interest" description="Disordered" evidence="1">
    <location>
        <begin position="97"/>
        <end position="129"/>
    </location>
</feature>
<dbReference type="Gene3D" id="1.10.20.10">
    <property type="entry name" value="Histone, subunit A"/>
    <property type="match status" value="1"/>
</dbReference>
<feature type="compositionally biased region" description="Acidic residues" evidence="1">
    <location>
        <begin position="111"/>
        <end position="129"/>
    </location>
</feature>
<dbReference type="OrthoDB" id="5402929at2759"/>
<protein>
    <submittedName>
        <fullName evidence="2">Putative bromodomain associated domain protein</fullName>
    </submittedName>
</protein>
<evidence type="ECO:0000313" key="3">
    <source>
        <dbReference type="Proteomes" id="UP000054516"/>
    </source>
</evidence>
<dbReference type="GO" id="GO:0046982">
    <property type="term" value="F:protein heterodimerization activity"/>
    <property type="evidence" value="ECO:0007669"/>
    <property type="project" value="InterPro"/>
</dbReference>
<name>A0A1S7UJP8_ROSNE</name>
<feature type="compositionally biased region" description="Low complexity" evidence="1">
    <location>
        <begin position="249"/>
        <end position="258"/>
    </location>
</feature>
<organism evidence="2">
    <name type="scientific">Rosellinia necatrix</name>
    <name type="common">White root-rot fungus</name>
    <dbReference type="NCBI Taxonomy" id="77044"/>
    <lineage>
        <taxon>Eukaryota</taxon>
        <taxon>Fungi</taxon>
        <taxon>Dikarya</taxon>
        <taxon>Ascomycota</taxon>
        <taxon>Pezizomycotina</taxon>
        <taxon>Sordariomycetes</taxon>
        <taxon>Xylariomycetidae</taxon>
        <taxon>Xylariales</taxon>
        <taxon>Xylariaceae</taxon>
        <taxon>Rosellinia</taxon>
    </lineage>
</organism>
<dbReference type="OMA" id="EWEEDWQ"/>
<proteinExistence type="predicted"/>
<dbReference type="STRING" id="77044.A0A1S7UJP8"/>
<dbReference type="Proteomes" id="UP000054516">
    <property type="component" value="Unassembled WGS sequence"/>
</dbReference>
<evidence type="ECO:0000256" key="1">
    <source>
        <dbReference type="SAM" id="MobiDB-lite"/>
    </source>
</evidence>
<keyword evidence="3" id="KW-1185">Reference proteome</keyword>
<sequence length="269" mass="29217">MASYNGHRPYTPSEIHLALLRPAILQILRAQGYYASTPSTIDCLTEIAGQYLYTIAKRTAENATMNNYLGPPGTPDVVDVRLALEYCGALWPGADPAPPAKRRRLSRGDAVDDDDHDGASLEYDDEEEDTSGVDEFIRWAMGRKNQRIRKIAGVVAPPGAIATGGEGEDGTVEEEKPSDYLDALKRKHNKTDQDSKYAGTILGRSIDHGEVLIEGGPDTSLAAWAARMREASLRPPDPQPTGDTDSDSRPPSSGLSSLADEEVEMMNFD</sequence>
<dbReference type="AlphaFoldDB" id="A0A1S7UJP8"/>
<gene>
    <name evidence="2" type="ORF">SAMD00023353_0201420</name>
</gene>
<accession>A0A1S7UJP8</accession>
<dbReference type="InterPro" id="IPR009072">
    <property type="entry name" value="Histone-fold"/>
</dbReference>
<dbReference type="CDD" id="cd00076">
    <property type="entry name" value="HFD_SF"/>
    <property type="match status" value="1"/>
</dbReference>
<evidence type="ECO:0000313" key="2">
    <source>
        <dbReference type="EMBL" id="GAP83491.1"/>
    </source>
</evidence>
<dbReference type="EMBL" id="DF977447">
    <property type="protein sequence ID" value="GAP83491.1"/>
    <property type="molecule type" value="Genomic_DNA"/>
</dbReference>
<reference evidence="2" key="1">
    <citation type="submission" date="2016-03" db="EMBL/GenBank/DDBJ databases">
        <title>Draft genome sequence of Rosellinia necatrix.</title>
        <authorList>
            <person name="Kanematsu S."/>
        </authorList>
    </citation>
    <scope>NUCLEOTIDE SEQUENCE [LARGE SCALE GENOMIC DNA]</scope>
    <source>
        <strain evidence="2">W97</strain>
    </source>
</reference>
<feature type="region of interest" description="Disordered" evidence="1">
    <location>
        <begin position="226"/>
        <end position="269"/>
    </location>
</feature>